<evidence type="ECO:0000313" key="4">
    <source>
        <dbReference type="Proteomes" id="UP000652681"/>
    </source>
</evidence>
<protein>
    <submittedName>
        <fullName evidence="3">Response regulator transcription factor</fullName>
    </submittedName>
</protein>
<dbReference type="Proteomes" id="UP000652681">
    <property type="component" value="Unassembled WGS sequence"/>
</dbReference>
<dbReference type="InterPro" id="IPR007492">
    <property type="entry name" value="LytTR_DNA-bd_dom"/>
</dbReference>
<dbReference type="PROSITE" id="PS50110">
    <property type="entry name" value="RESPONSE_REGULATORY"/>
    <property type="match status" value="1"/>
</dbReference>
<feature type="domain" description="Response regulatory" evidence="2">
    <location>
        <begin position="2"/>
        <end position="115"/>
    </location>
</feature>
<name>A0A8J6PS56_9FLAO</name>
<evidence type="ECO:0000256" key="1">
    <source>
        <dbReference type="PROSITE-ProRule" id="PRU00169"/>
    </source>
</evidence>
<dbReference type="GO" id="GO:0000156">
    <property type="term" value="F:phosphorelay response regulator activity"/>
    <property type="evidence" value="ECO:0007669"/>
    <property type="project" value="InterPro"/>
</dbReference>
<dbReference type="SUPFAM" id="SSF52172">
    <property type="entry name" value="CheY-like"/>
    <property type="match status" value="1"/>
</dbReference>
<dbReference type="InterPro" id="IPR001789">
    <property type="entry name" value="Sig_transdc_resp-reg_receiver"/>
</dbReference>
<dbReference type="PANTHER" id="PTHR37299:SF1">
    <property type="entry name" value="STAGE 0 SPORULATION PROTEIN A HOMOLOG"/>
    <property type="match status" value="1"/>
</dbReference>
<dbReference type="InterPro" id="IPR046947">
    <property type="entry name" value="LytR-like"/>
</dbReference>
<dbReference type="EMBL" id="JACVEL010000015">
    <property type="protein sequence ID" value="MBC9813788.1"/>
    <property type="molecule type" value="Genomic_DNA"/>
</dbReference>
<keyword evidence="4" id="KW-1185">Reference proteome</keyword>
<accession>A0A8J6PS56</accession>
<sequence length="252" mass="28894">MKIVVIEDEQLIAEDLIDILKIISPDCEIVAHLSSVREGNDFFSGNYQVDLIFSDIQLGDGLSFELFKNFQPHIPVIFCTAYDEYAIEAFKANGIDYILKPYSAKNIKEALEHYSNLKAGFIAGEQNLSKSIDDFTSKTASHTTILVHHKEKIIPLSVTEIALAYIRNEMVFLRTFEGVNYMINKSLDELDQLLGTDFYRANRQFIVNRMAVQDVTTFLSRKYSVNLTIPFPEQITVSKEKMTAFLKWLRKE</sequence>
<gene>
    <name evidence="3" type="ORF">H9Y05_15035</name>
</gene>
<evidence type="ECO:0000259" key="2">
    <source>
        <dbReference type="PROSITE" id="PS50110"/>
    </source>
</evidence>
<dbReference type="GO" id="GO:0003677">
    <property type="term" value="F:DNA binding"/>
    <property type="evidence" value="ECO:0007669"/>
    <property type="project" value="InterPro"/>
</dbReference>
<evidence type="ECO:0000313" key="3">
    <source>
        <dbReference type="EMBL" id="MBC9813788.1"/>
    </source>
</evidence>
<dbReference type="InterPro" id="IPR011006">
    <property type="entry name" value="CheY-like_superfamily"/>
</dbReference>
<organism evidence="3 4">
    <name type="scientific">Taishania pollutisoli</name>
    <dbReference type="NCBI Taxonomy" id="2766479"/>
    <lineage>
        <taxon>Bacteria</taxon>
        <taxon>Pseudomonadati</taxon>
        <taxon>Bacteroidota</taxon>
        <taxon>Flavobacteriia</taxon>
        <taxon>Flavobacteriales</taxon>
        <taxon>Crocinitomicaceae</taxon>
        <taxon>Taishania</taxon>
    </lineage>
</organism>
<dbReference type="Pfam" id="PF04397">
    <property type="entry name" value="LytTR"/>
    <property type="match status" value="1"/>
</dbReference>
<dbReference type="Pfam" id="PF00072">
    <property type="entry name" value="Response_reg"/>
    <property type="match status" value="1"/>
</dbReference>
<dbReference type="SMART" id="SM00850">
    <property type="entry name" value="LytTR"/>
    <property type="match status" value="1"/>
</dbReference>
<dbReference type="AlphaFoldDB" id="A0A8J6PS56"/>
<dbReference type="Gene3D" id="2.40.50.1020">
    <property type="entry name" value="LytTr DNA-binding domain"/>
    <property type="match status" value="1"/>
</dbReference>
<dbReference type="SMART" id="SM00448">
    <property type="entry name" value="REC"/>
    <property type="match status" value="1"/>
</dbReference>
<feature type="modified residue" description="4-aspartylphosphate" evidence="1">
    <location>
        <position position="55"/>
    </location>
</feature>
<dbReference type="PANTHER" id="PTHR37299">
    <property type="entry name" value="TRANSCRIPTIONAL REGULATOR-RELATED"/>
    <property type="match status" value="1"/>
</dbReference>
<reference evidence="3" key="1">
    <citation type="submission" date="2020-09" db="EMBL/GenBank/DDBJ databases">
        <title>Taishania pollutisoli gen. nov., sp. nov., Isolated from Tetrabromobisphenol A-Contaminated Soil.</title>
        <authorList>
            <person name="Chen Q."/>
        </authorList>
    </citation>
    <scope>NUCLEOTIDE SEQUENCE</scope>
    <source>
        <strain evidence="3">CZZ-1</strain>
    </source>
</reference>
<dbReference type="Gene3D" id="3.40.50.2300">
    <property type="match status" value="1"/>
</dbReference>
<comment type="caution">
    <text evidence="3">The sequence shown here is derived from an EMBL/GenBank/DDBJ whole genome shotgun (WGS) entry which is preliminary data.</text>
</comment>
<dbReference type="RefSeq" id="WP_216714754.1">
    <property type="nucleotide sequence ID" value="NZ_JACVEL010000015.1"/>
</dbReference>
<keyword evidence="1" id="KW-0597">Phosphoprotein</keyword>
<proteinExistence type="predicted"/>